<dbReference type="SUPFAM" id="SSF55729">
    <property type="entry name" value="Acyl-CoA N-acyltransferases (Nat)"/>
    <property type="match status" value="1"/>
</dbReference>
<dbReference type="Gene3D" id="3.40.630.30">
    <property type="match status" value="1"/>
</dbReference>
<dbReference type="InterPro" id="IPR051531">
    <property type="entry name" value="N-acetyltransferase"/>
</dbReference>
<accession>A0ABZ3F1J7</accession>
<dbReference type="RefSeq" id="WP_342759028.1">
    <property type="nucleotide sequence ID" value="NZ_CP146256.1"/>
</dbReference>
<evidence type="ECO:0000313" key="3">
    <source>
        <dbReference type="Proteomes" id="UP001451571"/>
    </source>
</evidence>
<organism evidence="2 3">
    <name type="scientific">Kineothrix sedimenti</name>
    <dbReference type="NCBI Taxonomy" id="3123317"/>
    <lineage>
        <taxon>Bacteria</taxon>
        <taxon>Bacillati</taxon>
        <taxon>Bacillota</taxon>
        <taxon>Clostridia</taxon>
        <taxon>Lachnospirales</taxon>
        <taxon>Lachnospiraceae</taxon>
        <taxon>Kineothrix</taxon>
    </lineage>
</organism>
<evidence type="ECO:0000313" key="2">
    <source>
        <dbReference type="EMBL" id="XAH75463.1"/>
    </source>
</evidence>
<reference evidence="2 3" key="1">
    <citation type="submission" date="2024-02" db="EMBL/GenBank/DDBJ databases">
        <title>Bacterial strain from lacustrine sediment.</title>
        <authorList>
            <person name="Petit C."/>
            <person name="Fadhlaoui K."/>
        </authorList>
    </citation>
    <scope>NUCLEOTIDE SEQUENCE [LARGE SCALE GENOMIC DNA]</scope>
    <source>
        <strain evidence="2 3">IPX-CK</strain>
    </source>
</reference>
<dbReference type="PANTHER" id="PTHR43792">
    <property type="entry name" value="GNAT FAMILY, PUTATIVE (AFU_ORTHOLOGUE AFUA_3G00765)-RELATED-RELATED"/>
    <property type="match status" value="1"/>
</dbReference>
<dbReference type="InterPro" id="IPR000182">
    <property type="entry name" value="GNAT_dom"/>
</dbReference>
<sequence length="192" mass="22281">MKHSGTVRLETKRLILRRLELSDAEDAYHNWTNDGEVTKFLTWPTHENIQMTRNFIQSNVDQYDKESDFYSWGIECKEIGQVIGSIGAVNVNERAESVHIGYCIGKAYWNRGIMSEAFGAVIQYLFEVVEVNRIDSRHDPRNPYSGKVMEKCGLIYEGTLRQSDRNNQGICDAAWYGLLKAEWKMNNNYNER</sequence>
<gene>
    <name evidence="2" type="ORF">V6984_06815</name>
</gene>
<name>A0ABZ3F1J7_9FIRM</name>
<keyword evidence="2" id="KW-0808">Transferase</keyword>
<dbReference type="InterPro" id="IPR016181">
    <property type="entry name" value="Acyl_CoA_acyltransferase"/>
</dbReference>
<keyword evidence="3" id="KW-1185">Reference proteome</keyword>
<evidence type="ECO:0000259" key="1">
    <source>
        <dbReference type="PROSITE" id="PS51186"/>
    </source>
</evidence>
<dbReference type="EC" id="2.-.-.-" evidence="2"/>
<proteinExistence type="predicted"/>
<dbReference type="PROSITE" id="PS51186">
    <property type="entry name" value="GNAT"/>
    <property type="match status" value="1"/>
</dbReference>
<protein>
    <submittedName>
        <fullName evidence="2">GNAT family protein</fullName>
        <ecNumber evidence="2">2.-.-.-</ecNumber>
    </submittedName>
</protein>
<dbReference type="EMBL" id="CP146256">
    <property type="protein sequence ID" value="XAH75463.1"/>
    <property type="molecule type" value="Genomic_DNA"/>
</dbReference>
<dbReference type="Proteomes" id="UP001451571">
    <property type="component" value="Chromosome"/>
</dbReference>
<dbReference type="GO" id="GO:0016740">
    <property type="term" value="F:transferase activity"/>
    <property type="evidence" value="ECO:0007669"/>
    <property type="project" value="UniProtKB-KW"/>
</dbReference>
<feature type="domain" description="N-acetyltransferase" evidence="1">
    <location>
        <begin position="14"/>
        <end position="182"/>
    </location>
</feature>
<dbReference type="Pfam" id="PF13302">
    <property type="entry name" value="Acetyltransf_3"/>
    <property type="match status" value="1"/>
</dbReference>